<feature type="chain" id="PRO_5034726784" evidence="16">
    <location>
        <begin position="23"/>
        <end position="290"/>
    </location>
</feature>
<keyword evidence="7" id="KW-1064">Adaptive immunity</keyword>
<evidence type="ECO:0000256" key="12">
    <source>
        <dbReference type="ARBA" id="ARBA00023288"/>
    </source>
</evidence>
<keyword evidence="18" id="KW-1185">Reference proteome</keyword>
<dbReference type="GO" id="GO:0045065">
    <property type="term" value="P:cytotoxic T cell differentiation"/>
    <property type="evidence" value="ECO:0007669"/>
    <property type="project" value="TreeGrafter"/>
</dbReference>
<evidence type="ECO:0000256" key="1">
    <source>
        <dbReference type="ARBA" id="ARBA00004251"/>
    </source>
</evidence>
<dbReference type="FunFam" id="2.60.40.10:FF:001514">
    <property type="entry name" value="CD8 alpha chain"/>
    <property type="match status" value="1"/>
</dbReference>
<evidence type="ECO:0000256" key="3">
    <source>
        <dbReference type="ARBA" id="ARBA00022692"/>
    </source>
</evidence>
<keyword evidence="8 15" id="KW-0472">Membrane</keyword>
<dbReference type="AlphaFoldDB" id="G1NKG4"/>
<evidence type="ECO:0000256" key="14">
    <source>
        <dbReference type="SAM" id="MobiDB-lite"/>
    </source>
</evidence>
<protein>
    <submittedName>
        <fullName evidence="17">Uncharacterized protein</fullName>
    </submittedName>
</protein>
<evidence type="ECO:0000256" key="13">
    <source>
        <dbReference type="ARBA" id="ARBA00023319"/>
    </source>
</evidence>
<dbReference type="InterPro" id="IPR013106">
    <property type="entry name" value="Ig_V-set"/>
</dbReference>
<evidence type="ECO:0000256" key="9">
    <source>
        <dbReference type="ARBA" id="ARBA00023139"/>
    </source>
</evidence>
<dbReference type="InterPro" id="IPR013783">
    <property type="entry name" value="Ig-like_fold"/>
</dbReference>
<proteinExistence type="predicted"/>
<dbReference type="SMART" id="SM00406">
    <property type="entry name" value="IGv"/>
    <property type="match status" value="1"/>
</dbReference>
<feature type="compositionally biased region" description="Low complexity" evidence="14">
    <location>
        <begin position="146"/>
        <end position="160"/>
    </location>
</feature>
<dbReference type="GO" id="GO:0009897">
    <property type="term" value="C:external side of plasma membrane"/>
    <property type="evidence" value="ECO:0007669"/>
    <property type="project" value="TreeGrafter"/>
</dbReference>
<evidence type="ECO:0000256" key="16">
    <source>
        <dbReference type="SAM" id="SignalP"/>
    </source>
</evidence>
<evidence type="ECO:0000313" key="18">
    <source>
        <dbReference type="Proteomes" id="UP000001645"/>
    </source>
</evidence>
<keyword evidence="11" id="KW-0325">Glycoprotein</keyword>
<dbReference type="Ensembl" id="ENSMGAT00000014833.3">
    <property type="protein sequence ID" value="ENSMGAP00000013913.3"/>
    <property type="gene ID" value="ENSMGAG00000018735.1"/>
</dbReference>
<keyword evidence="3 15" id="KW-0812">Transmembrane</keyword>
<keyword evidence="6 15" id="KW-1133">Transmembrane helix</keyword>
<evidence type="ECO:0000256" key="11">
    <source>
        <dbReference type="ARBA" id="ARBA00023180"/>
    </source>
</evidence>
<feature type="signal peptide" evidence="16">
    <location>
        <begin position="1"/>
        <end position="22"/>
    </location>
</feature>
<dbReference type="GeneTree" id="ENSGT00940000156588"/>
<evidence type="ECO:0000256" key="10">
    <source>
        <dbReference type="ARBA" id="ARBA00023157"/>
    </source>
</evidence>
<dbReference type="InterPro" id="IPR007110">
    <property type="entry name" value="Ig-like_dom"/>
</dbReference>
<dbReference type="GO" id="GO:0007166">
    <property type="term" value="P:cell surface receptor signaling pathway"/>
    <property type="evidence" value="ECO:0007669"/>
    <property type="project" value="TreeGrafter"/>
</dbReference>
<keyword evidence="4 16" id="KW-0732">Signal</keyword>
<dbReference type="PROSITE" id="PS50835">
    <property type="entry name" value="IG_LIKE"/>
    <property type="match status" value="1"/>
</dbReference>
<dbReference type="InterPro" id="IPR036179">
    <property type="entry name" value="Ig-like_dom_sf"/>
</dbReference>
<reference evidence="17" key="2">
    <citation type="submission" date="2025-08" db="UniProtKB">
        <authorList>
            <consortium name="Ensembl"/>
        </authorList>
    </citation>
    <scope>IDENTIFICATION</scope>
</reference>
<evidence type="ECO:0000256" key="7">
    <source>
        <dbReference type="ARBA" id="ARBA00023130"/>
    </source>
</evidence>
<evidence type="ECO:0000256" key="6">
    <source>
        <dbReference type="ARBA" id="ARBA00022989"/>
    </source>
</evidence>
<sequence length="290" mass="32368">MAGSPALLLLLSLGLCCTGAQGQRNTMEARFFNRNMKHPQEGQRLELECTPYNSDSGVSWVRQDKDGKLHFIVYISTFSRTTYPGNEKTSSQFEGSKQGNSFRLVVKNFRAQDQGIYFCITNINQMLHFSSGQPAFFPVTTTTAAPTTPTATTQSSQVTTEDISQHSPDTGINNKNTPHFCHEIVMWVNLLCACLLLLTAITITIMHCQSKSHPDTLQRFLEPHTTEHSPLLQGNGLSAHVAIAYPGHRECRKMLLKFLSRFSPSPSLLPEVFITFYATSKKNISSENLF</sequence>
<name>G1NKG4_MELGA</name>
<dbReference type="PANTHER" id="PTHR10441">
    <property type="entry name" value="CD8 ALPHA CHAIN"/>
    <property type="match status" value="1"/>
</dbReference>
<dbReference type="Proteomes" id="UP000001645">
    <property type="component" value="Chromosome 4"/>
</dbReference>
<keyword evidence="9" id="KW-0564">Palmitate</keyword>
<keyword evidence="5" id="KW-0391">Immunity</keyword>
<keyword evidence="10" id="KW-1015">Disulfide bond</keyword>
<feature type="region of interest" description="Disordered" evidence="14">
    <location>
        <begin position="146"/>
        <end position="170"/>
    </location>
</feature>
<keyword evidence="13" id="KW-0393">Immunoglobulin domain</keyword>
<keyword evidence="2" id="KW-1003">Cell membrane</keyword>
<comment type="subcellular location">
    <subcellularLocation>
        <location evidence="1">Cell membrane</location>
        <topology evidence="1">Single-pass type I membrane protein</topology>
    </subcellularLocation>
</comment>
<dbReference type="Bgee" id="ENSMGAG00000013176">
    <property type="expression patterns" value="Expressed in thymus and 9 other cell types or tissues"/>
</dbReference>
<dbReference type="PANTHER" id="PTHR10441:SF2">
    <property type="entry name" value="T-CELL SURFACE GLYCOPROTEIN CD8 ALPHA CHAIN"/>
    <property type="match status" value="1"/>
</dbReference>
<keyword evidence="12" id="KW-0449">Lipoprotein</keyword>
<dbReference type="InterPro" id="IPR015468">
    <property type="entry name" value="CD8_asu"/>
</dbReference>
<evidence type="ECO:0000256" key="4">
    <source>
        <dbReference type="ARBA" id="ARBA00022729"/>
    </source>
</evidence>
<dbReference type="SUPFAM" id="SSF48726">
    <property type="entry name" value="Immunoglobulin"/>
    <property type="match status" value="1"/>
</dbReference>
<dbReference type="GO" id="GO:0002456">
    <property type="term" value="P:T cell mediated immunity"/>
    <property type="evidence" value="ECO:0007669"/>
    <property type="project" value="TreeGrafter"/>
</dbReference>
<feature type="compositionally biased region" description="Polar residues" evidence="14">
    <location>
        <begin position="161"/>
        <end position="170"/>
    </location>
</feature>
<organism evidence="17 18">
    <name type="scientific">Meleagris gallopavo</name>
    <name type="common">Wild turkey</name>
    <dbReference type="NCBI Taxonomy" id="9103"/>
    <lineage>
        <taxon>Eukaryota</taxon>
        <taxon>Metazoa</taxon>
        <taxon>Chordata</taxon>
        <taxon>Craniata</taxon>
        <taxon>Vertebrata</taxon>
        <taxon>Euteleostomi</taxon>
        <taxon>Archelosauria</taxon>
        <taxon>Archosauria</taxon>
        <taxon>Dinosauria</taxon>
        <taxon>Saurischia</taxon>
        <taxon>Theropoda</taxon>
        <taxon>Coelurosauria</taxon>
        <taxon>Aves</taxon>
        <taxon>Neognathae</taxon>
        <taxon>Galloanserae</taxon>
        <taxon>Galliformes</taxon>
        <taxon>Phasianidae</taxon>
        <taxon>Meleagridinae</taxon>
        <taxon>Meleagris</taxon>
    </lineage>
</organism>
<evidence type="ECO:0000256" key="2">
    <source>
        <dbReference type="ARBA" id="ARBA00022475"/>
    </source>
</evidence>
<accession>G1NKG4</accession>
<evidence type="ECO:0000256" key="5">
    <source>
        <dbReference type="ARBA" id="ARBA00022859"/>
    </source>
</evidence>
<evidence type="ECO:0000256" key="15">
    <source>
        <dbReference type="SAM" id="Phobius"/>
    </source>
</evidence>
<gene>
    <name evidence="17" type="primary">LOC104910899</name>
</gene>
<reference evidence="17 18" key="1">
    <citation type="journal article" date="2010" name="PLoS Biol.">
        <title>Multi-platform next-generation sequencing of the domestic turkey (Meleagris gallopavo): genome assembly and analysis.</title>
        <authorList>
            <person name="Dalloul R.A."/>
            <person name="Long J.A."/>
            <person name="Zimin A.V."/>
            <person name="Aslam L."/>
            <person name="Beal K."/>
            <person name="Blomberg L.A."/>
            <person name="Bouffard P."/>
            <person name="Burt D.W."/>
            <person name="Crasta O."/>
            <person name="Crooijmans R.P."/>
            <person name="Cooper K."/>
            <person name="Coulombe R.A."/>
            <person name="De S."/>
            <person name="Delany M.E."/>
            <person name="Dodgson J.B."/>
            <person name="Dong J.J."/>
            <person name="Evans C."/>
            <person name="Frederickson K.M."/>
            <person name="Flicek P."/>
            <person name="Florea L."/>
            <person name="Folkerts O."/>
            <person name="Groenen M.A."/>
            <person name="Harkins T.T."/>
            <person name="Herrero J."/>
            <person name="Hoffmann S."/>
            <person name="Megens H.J."/>
            <person name="Jiang A."/>
            <person name="de Jong P."/>
            <person name="Kaiser P."/>
            <person name="Kim H."/>
            <person name="Kim K.W."/>
            <person name="Kim S."/>
            <person name="Langenberger D."/>
            <person name="Lee M.K."/>
            <person name="Lee T."/>
            <person name="Mane S."/>
            <person name="Marcais G."/>
            <person name="Marz M."/>
            <person name="McElroy A.P."/>
            <person name="Modise T."/>
            <person name="Nefedov M."/>
            <person name="Notredame C."/>
            <person name="Paton I.R."/>
            <person name="Payne W.S."/>
            <person name="Pertea G."/>
            <person name="Prickett D."/>
            <person name="Puiu D."/>
            <person name="Qioa D."/>
            <person name="Raineri E."/>
            <person name="Ruffier M."/>
            <person name="Salzberg S.L."/>
            <person name="Schatz M.C."/>
            <person name="Scheuring C."/>
            <person name="Schmidt C.J."/>
            <person name="Schroeder S."/>
            <person name="Searle S.M."/>
            <person name="Smith E.J."/>
            <person name="Smith J."/>
            <person name="Sonstegard T.S."/>
            <person name="Stadler P.F."/>
            <person name="Tafer H."/>
            <person name="Tu Z.J."/>
            <person name="Van Tassell C.P."/>
            <person name="Vilella A.J."/>
            <person name="Williams K.P."/>
            <person name="Yorke J.A."/>
            <person name="Zhang L."/>
            <person name="Zhang H.B."/>
            <person name="Zhang X."/>
            <person name="Zhang Y."/>
            <person name="Reed K.M."/>
        </authorList>
    </citation>
    <scope>NUCLEOTIDE SEQUENCE [LARGE SCALE GENOMIC DNA]</scope>
</reference>
<reference evidence="17" key="3">
    <citation type="submission" date="2025-09" db="UniProtKB">
        <authorList>
            <consortium name="Ensembl"/>
        </authorList>
    </citation>
    <scope>IDENTIFICATION</scope>
</reference>
<dbReference type="GO" id="GO:0005886">
    <property type="term" value="C:plasma membrane"/>
    <property type="evidence" value="ECO:0000250"/>
    <property type="project" value="AgBase"/>
</dbReference>
<feature type="transmembrane region" description="Helical" evidence="15">
    <location>
        <begin position="184"/>
        <end position="206"/>
    </location>
</feature>
<dbReference type="Pfam" id="PF07686">
    <property type="entry name" value="V-set"/>
    <property type="match status" value="1"/>
</dbReference>
<evidence type="ECO:0000256" key="8">
    <source>
        <dbReference type="ARBA" id="ARBA00023136"/>
    </source>
</evidence>
<evidence type="ECO:0000313" key="17">
    <source>
        <dbReference type="Ensembl" id="ENSMGAP00000013913.3"/>
    </source>
</evidence>
<dbReference type="Gene3D" id="2.60.40.10">
    <property type="entry name" value="Immunoglobulins"/>
    <property type="match status" value="1"/>
</dbReference>